<organism evidence="7 8">
    <name type="scientific">Rhododendron simsii</name>
    <name type="common">Sims's rhododendron</name>
    <dbReference type="NCBI Taxonomy" id="118357"/>
    <lineage>
        <taxon>Eukaryota</taxon>
        <taxon>Viridiplantae</taxon>
        <taxon>Streptophyta</taxon>
        <taxon>Embryophyta</taxon>
        <taxon>Tracheophyta</taxon>
        <taxon>Spermatophyta</taxon>
        <taxon>Magnoliopsida</taxon>
        <taxon>eudicotyledons</taxon>
        <taxon>Gunneridae</taxon>
        <taxon>Pentapetalae</taxon>
        <taxon>asterids</taxon>
        <taxon>Ericales</taxon>
        <taxon>Ericaceae</taxon>
        <taxon>Ericoideae</taxon>
        <taxon>Rhodoreae</taxon>
        <taxon>Rhododendron</taxon>
    </lineage>
</organism>
<feature type="transmembrane region" description="Helical" evidence="6">
    <location>
        <begin position="85"/>
        <end position="102"/>
    </location>
</feature>
<feature type="transmembrane region" description="Helical" evidence="6">
    <location>
        <begin position="149"/>
        <end position="166"/>
    </location>
</feature>
<dbReference type="OrthoDB" id="2126698at2759"/>
<reference evidence="7" key="1">
    <citation type="submission" date="2019-11" db="EMBL/GenBank/DDBJ databases">
        <authorList>
            <person name="Liu Y."/>
            <person name="Hou J."/>
            <person name="Li T.-Q."/>
            <person name="Guan C.-H."/>
            <person name="Wu X."/>
            <person name="Wu H.-Z."/>
            <person name="Ling F."/>
            <person name="Zhang R."/>
            <person name="Shi X.-G."/>
            <person name="Ren J.-P."/>
            <person name="Chen E.-F."/>
            <person name="Sun J.-M."/>
        </authorList>
    </citation>
    <scope>NUCLEOTIDE SEQUENCE</scope>
    <source>
        <strain evidence="7">Adult_tree_wgs_1</strain>
        <tissue evidence="7">Leaves</tissue>
    </source>
</reference>
<feature type="transmembrane region" description="Helical" evidence="6">
    <location>
        <begin position="324"/>
        <end position="344"/>
    </location>
</feature>
<comment type="similarity">
    <text evidence="2">Belongs to the multi antimicrobial extrusion (MATE) (TC 2.A.66.1) family.</text>
</comment>
<dbReference type="CDD" id="cd13132">
    <property type="entry name" value="MATE_eukaryotic"/>
    <property type="match status" value="1"/>
</dbReference>
<evidence type="ECO:0000256" key="3">
    <source>
        <dbReference type="ARBA" id="ARBA00022692"/>
    </source>
</evidence>
<evidence type="ECO:0000256" key="5">
    <source>
        <dbReference type="ARBA" id="ARBA00023136"/>
    </source>
</evidence>
<feature type="transmembrane region" description="Helical" evidence="6">
    <location>
        <begin position="114"/>
        <end position="137"/>
    </location>
</feature>
<accession>A0A834FUG6</accession>
<proteinExistence type="inferred from homology"/>
<dbReference type="NCBIfam" id="TIGR00797">
    <property type="entry name" value="matE"/>
    <property type="match status" value="1"/>
</dbReference>
<gene>
    <name evidence="7" type="ORF">RHSIM_RhsimUnG0182800</name>
</gene>
<evidence type="ECO:0000313" key="8">
    <source>
        <dbReference type="Proteomes" id="UP000626092"/>
    </source>
</evidence>
<evidence type="ECO:0000256" key="2">
    <source>
        <dbReference type="ARBA" id="ARBA00010199"/>
    </source>
</evidence>
<keyword evidence="5 6" id="KW-0472">Membrane</keyword>
<keyword evidence="3 6" id="KW-0812">Transmembrane</keyword>
<dbReference type="GO" id="GO:1990961">
    <property type="term" value="P:xenobiotic detoxification by transmembrane export across the plasma membrane"/>
    <property type="evidence" value="ECO:0007669"/>
    <property type="project" value="InterPro"/>
</dbReference>
<protein>
    <recommendedName>
        <fullName evidence="9">Multidrug and toxic compound extrusion protein</fullName>
    </recommendedName>
</protein>
<feature type="transmembrane region" description="Helical" evidence="6">
    <location>
        <begin position="383"/>
        <end position="408"/>
    </location>
</feature>
<dbReference type="GO" id="GO:0042910">
    <property type="term" value="F:xenobiotic transmembrane transporter activity"/>
    <property type="evidence" value="ECO:0007669"/>
    <property type="project" value="InterPro"/>
</dbReference>
<feature type="transmembrane region" description="Helical" evidence="6">
    <location>
        <begin position="285"/>
        <end position="312"/>
    </location>
</feature>
<evidence type="ECO:0008006" key="9">
    <source>
        <dbReference type="Google" id="ProtNLM"/>
    </source>
</evidence>
<evidence type="ECO:0000313" key="7">
    <source>
        <dbReference type="EMBL" id="KAF7112884.1"/>
    </source>
</evidence>
<dbReference type="GO" id="GO:0016020">
    <property type="term" value="C:membrane"/>
    <property type="evidence" value="ECO:0007669"/>
    <property type="project" value="UniProtKB-SubCell"/>
</dbReference>
<name>A0A834FUG6_RHOSS</name>
<evidence type="ECO:0000256" key="6">
    <source>
        <dbReference type="SAM" id="Phobius"/>
    </source>
</evidence>
<dbReference type="Proteomes" id="UP000626092">
    <property type="component" value="Unassembled WGS sequence"/>
</dbReference>
<keyword evidence="4 6" id="KW-1133">Transmembrane helix</keyword>
<evidence type="ECO:0000256" key="4">
    <source>
        <dbReference type="ARBA" id="ARBA00022989"/>
    </source>
</evidence>
<dbReference type="InterPro" id="IPR045069">
    <property type="entry name" value="MATE_euk"/>
</dbReference>
<dbReference type="GO" id="GO:0015297">
    <property type="term" value="F:antiporter activity"/>
    <property type="evidence" value="ECO:0007669"/>
    <property type="project" value="InterPro"/>
</dbReference>
<dbReference type="InterPro" id="IPR002528">
    <property type="entry name" value="MATE_fam"/>
</dbReference>
<dbReference type="AlphaFoldDB" id="A0A834FUG6"/>
<comment type="caution">
    <text evidence="7">The sequence shown here is derived from an EMBL/GenBank/DDBJ whole genome shotgun (WGS) entry which is preliminary data.</text>
</comment>
<keyword evidence="8" id="KW-1185">Reference proteome</keyword>
<dbReference type="PANTHER" id="PTHR11206">
    <property type="entry name" value="MULTIDRUG RESISTANCE PROTEIN"/>
    <property type="match status" value="1"/>
</dbReference>
<comment type="subcellular location">
    <subcellularLocation>
        <location evidence="1">Membrane</location>
        <topology evidence="1">Multi-pass membrane protein</topology>
    </subcellularLocation>
</comment>
<sequence>MEEDLLLKNEDRKLVPIAPKAFVEELMKVTAIAAPMVVVTMSQYLLRVTPMIMVGHISELSLSSVAIATSLNNVTGYKPVVSLEAGKYAIWLIPSLFPYAILQSMVPYLQTQSLILPMLLCSIVTLSFHIPLCWALVFKSGLGTKGAALSISLSYWVDVIALGIYLKYSPACEKSRAPFSRDVFLNIGEFFRFALPSAGMSLFDPDIARPCTMYSLEWSSFELLVLLSGLQANPELESSVLSICITTTSLHSLIPYSIGAAASTRVSNELGAGNPRAAQLSVCTVMVLAIAEAITVSAALFCCRSILGYAYSGEKEVVDYVREMTPLLCLSIVMDSLTAILSGIARGSGWQHIGAYVNFGAYYLVGIPLAIVLGFSQNLRGEGIWGGIVTGTILQVILLTSATCLTNWQEQANKARERIFKGGIRADKLIDQLN</sequence>
<feature type="transmembrane region" description="Helical" evidence="6">
    <location>
        <begin position="356"/>
        <end position="377"/>
    </location>
</feature>
<dbReference type="EMBL" id="WJXA01000408">
    <property type="protein sequence ID" value="KAF7112884.1"/>
    <property type="molecule type" value="Genomic_DNA"/>
</dbReference>
<evidence type="ECO:0000256" key="1">
    <source>
        <dbReference type="ARBA" id="ARBA00004141"/>
    </source>
</evidence>
<dbReference type="Pfam" id="PF01554">
    <property type="entry name" value="MatE"/>
    <property type="match status" value="1"/>
</dbReference>